<sequence>MGSTTSPPHFLVTSFPRVPLTTTFTPTDPNCAGFHSKNGLLYVDDQTSCLPSGFRTAETAFFSPGIACPSGYWEACSDTTGVKSITTVTCCPYRDNITLRCVKDVASLAGPWTSQFCTFIAPQSPGITVSVTMSAESDKTSVEVMTLVSAEGINAFGVRMVRQATDMASTTASTSASSSTVSSPSSLTSGPGALTQTSPPGENATPGPTSNPGLSTGAAIAIGVVIPVLVIAALVGFFFLWRRRRDNRQDAAGYMSGSHTAIASGSQGHALPPSHDIQEHKYYYGSVPQAPQEMPSHGSEAIELPVSQNFHELSNDRRS</sequence>
<keyword evidence="2" id="KW-1133">Transmembrane helix</keyword>
<evidence type="ECO:0008006" key="5">
    <source>
        <dbReference type="Google" id="ProtNLM"/>
    </source>
</evidence>
<evidence type="ECO:0000313" key="3">
    <source>
        <dbReference type="EMBL" id="KAK3393530.1"/>
    </source>
</evidence>
<feature type="region of interest" description="Disordered" evidence="1">
    <location>
        <begin position="169"/>
        <end position="211"/>
    </location>
</feature>
<feature type="compositionally biased region" description="Low complexity" evidence="1">
    <location>
        <begin position="169"/>
        <end position="189"/>
    </location>
</feature>
<dbReference type="EMBL" id="JAULSW010000001">
    <property type="protein sequence ID" value="KAK3393530.1"/>
    <property type="molecule type" value="Genomic_DNA"/>
</dbReference>
<comment type="caution">
    <text evidence="3">The sequence shown here is derived from an EMBL/GenBank/DDBJ whole genome shotgun (WGS) entry which is preliminary data.</text>
</comment>
<dbReference type="Proteomes" id="UP001285441">
    <property type="component" value="Unassembled WGS sequence"/>
</dbReference>
<gene>
    <name evidence="3" type="ORF">B0H63DRAFT_458421</name>
</gene>
<dbReference type="PANTHER" id="PTHR16861:SF4">
    <property type="entry name" value="SH3 DOMAIN PROTEIN (AFU_ORTHOLOGUE AFUA_1G13610)"/>
    <property type="match status" value="1"/>
</dbReference>
<dbReference type="PANTHER" id="PTHR16861">
    <property type="entry name" value="GLYCOPROTEIN 38"/>
    <property type="match status" value="1"/>
</dbReference>
<keyword evidence="2" id="KW-0472">Membrane</keyword>
<proteinExistence type="predicted"/>
<reference evidence="3" key="2">
    <citation type="submission" date="2023-06" db="EMBL/GenBank/DDBJ databases">
        <authorList>
            <consortium name="Lawrence Berkeley National Laboratory"/>
            <person name="Haridas S."/>
            <person name="Hensen N."/>
            <person name="Bonometti L."/>
            <person name="Westerberg I."/>
            <person name="Brannstrom I.O."/>
            <person name="Guillou S."/>
            <person name="Cros-Aarteil S."/>
            <person name="Calhoun S."/>
            <person name="Kuo A."/>
            <person name="Mondo S."/>
            <person name="Pangilinan J."/>
            <person name="Riley R."/>
            <person name="LaButti K."/>
            <person name="Andreopoulos B."/>
            <person name="Lipzen A."/>
            <person name="Chen C."/>
            <person name="Yanf M."/>
            <person name="Daum C."/>
            <person name="Ng V."/>
            <person name="Clum A."/>
            <person name="Steindorff A."/>
            <person name="Ohm R."/>
            <person name="Martin F."/>
            <person name="Silar P."/>
            <person name="Natvig D."/>
            <person name="Lalanne C."/>
            <person name="Gautier V."/>
            <person name="Ament-velasquez S.L."/>
            <person name="Kruys A."/>
            <person name="Hutchinson M.I."/>
            <person name="Powell A.J."/>
            <person name="Barry K."/>
            <person name="Miller A.N."/>
            <person name="Grigoriev I.V."/>
            <person name="Debuchy R."/>
            <person name="Gladieux P."/>
            <person name="Thoren M.H."/>
            <person name="Johannesson H."/>
        </authorList>
    </citation>
    <scope>NUCLEOTIDE SEQUENCE</scope>
    <source>
        <strain evidence="3">CBS 232.78</strain>
    </source>
</reference>
<organism evidence="3 4">
    <name type="scientific">Podospora didyma</name>
    <dbReference type="NCBI Taxonomy" id="330526"/>
    <lineage>
        <taxon>Eukaryota</taxon>
        <taxon>Fungi</taxon>
        <taxon>Dikarya</taxon>
        <taxon>Ascomycota</taxon>
        <taxon>Pezizomycotina</taxon>
        <taxon>Sordariomycetes</taxon>
        <taxon>Sordariomycetidae</taxon>
        <taxon>Sordariales</taxon>
        <taxon>Podosporaceae</taxon>
        <taxon>Podospora</taxon>
    </lineage>
</organism>
<reference evidence="3" key="1">
    <citation type="journal article" date="2023" name="Mol. Phylogenet. Evol.">
        <title>Genome-scale phylogeny and comparative genomics of the fungal order Sordariales.</title>
        <authorList>
            <person name="Hensen N."/>
            <person name="Bonometti L."/>
            <person name="Westerberg I."/>
            <person name="Brannstrom I.O."/>
            <person name="Guillou S."/>
            <person name="Cros-Aarteil S."/>
            <person name="Calhoun S."/>
            <person name="Haridas S."/>
            <person name="Kuo A."/>
            <person name="Mondo S."/>
            <person name="Pangilinan J."/>
            <person name="Riley R."/>
            <person name="LaButti K."/>
            <person name="Andreopoulos B."/>
            <person name="Lipzen A."/>
            <person name="Chen C."/>
            <person name="Yan M."/>
            <person name="Daum C."/>
            <person name="Ng V."/>
            <person name="Clum A."/>
            <person name="Steindorff A."/>
            <person name="Ohm R.A."/>
            <person name="Martin F."/>
            <person name="Silar P."/>
            <person name="Natvig D.O."/>
            <person name="Lalanne C."/>
            <person name="Gautier V."/>
            <person name="Ament-Velasquez S.L."/>
            <person name="Kruys A."/>
            <person name="Hutchinson M.I."/>
            <person name="Powell A.J."/>
            <person name="Barry K."/>
            <person name="Miller A.N."/>
            <person name="Grigoriev I.V."/>
            <person name="Debuchy R."/>
            <person name="Gladieux P."/>
            <person name="Hiltunen Thoren M."/>
            <person name="Johannesson H."/>
        </authorList>
    </citation>
    <scope>NUCLEOTIDE SEQUENCE</scope>
    <source>
        <strain evidence="3">CBS 232.78</strain>
    </source>
</reference>
<dbReference type="AlphaFoldDB" id="A0AAE0P594"/>
<evidence type="ECO:0000256" key="2">
    <source>
        <dbReference type="SAM" id="Phobius"/>
    </source>
</evidence>
<keyword evidence="4" id="KW-1185">Reference proteome</keyword>
<feature type="transmembrane region" description="Helical" evidence="2">
    <location>
        <begin position="218"/>
        <end position="241"/>
    </location>
</feature>
<name>A0AAE0P594_9PEZI</name>
<evidence type="ECO:0000313" key="4">
    <source>
        <dbReference type="Proteomes" id="UP001285441"/>
    </source>
</evidence>
<feature type="region of interest" description="Disordered" evidence="1">
    <location>
        <begin position="288"/>
        <end position="319"/>
    </location>
</feature>
<keyword evidence="2" id="KW-0812">Transmembrane</keyword>
<dbReference type="CDD" id="cd12087">
    <property type="entry name" value="TM_EGFR-like"/>
    <property type="match status" value="1"/>
</dbReference>
<feature type="compositionally biased region" description="Polar residues" evidence="1">
    <location>
        <begin position="194"/>
        <end position="211"/>
    </location>
</feature>
<accession>A0AAE0P594</accession>
<evidence type="ECO:0000256" key="1">
    <source>
        <dbReference type="SAM" id="MobiDB-lite"/>
    </source>
</evidence>
<protein>
    <recommendedName>
        <fullName evidence="5">Mid2 domain-containing protein</fullName>
    </recommendedName>
</protein>